<dbReference type="Proteomes" id="UP001610563">
    <property type="component" value="Unassembled WGS sequence"/>
</dbReference>
<dbReference type="Pfam" id="PF07992">
    <property type="entry name" value="Pyr_redox_2"/>
    <property type="match status" value="1"/>
</dbReference>
<name>A0ABR4G8R8_9EURO</name>
<feature type="domain" description="FAD/NAD(P)-binding" evidence="3">
    <location>
        <begin position="214"/>
        <end position="440"/>
    </location>
</feature>
<dbReference type="PANTHER" id="PTHR43539">
    <property type="entry name" value="FLAVIN-BINDING MONOOXYGENASE-LIKE PROTEIN (AFU_ORTHOLOGUE AFUA_4G09220)"/>
    <property type="match status" value="1"/>
</dbReference>
<dbReference type="InterPro" id="IPR036188">
    <property type="entry name" value="FAD/NAD-bd_sf"/>
</dbReference>
<dbReference type="InterPro" id="IPR050982">
    <property type="entry name" value="Auxin_biosynth/cation_transpt"/>
</dbReference>
<evidence type="ECO:0000313" key="5">
    <source>
        <dbReference type="Proteomes" id="UP001610563"/>
    </source>
</evidence>
<dbReference type="SUPFAM" id="SSF51905">
    <property type="entry name" value="FAD/NAD(P)-binding domain"/>
    <property type="match status" value="1"/>
</dbReference>
<sequence>MATTNGTHLPAHDAQSHENPPRGDLRKLMDQNPLPTLPLNLIDSSSMAGDEATIQARNVLDRLNAALVNGDASALQDCFYTEQSYWKDQLALTWHLRTFSGAGTIAAGLLDTTKLRGVEGESFEVDGAAVFLPATPALQFIDCPLIFRTESPAALCRGKMLLLPVVEDGDEKKIAWKIWILSTRLETLDIQPEDEGLLQSPAEPLAESMDFGTDVFIIGAGNAAVALSARLKALGVDSVMADRNARPGDNWALRYDCMQFHIPTSFCELPYMCQLPVPLVSPYPKFKVTNLEIKTGYDKDLQTPHLLTRDDLGSQVRRYVETFNLNVIGSAQITWTEYDEVNKKWTVTFQTPAGKRTATSKHLVLATGIGSQKPNMPEIADRNLYKGISIHSAEYRNAEVLKEQGVKTVTIIGSANTAFDILADCHAAQLSPTIIARSPTYIVPLSYVCHPASLGAYDSGVDAADKLFLSLPTVIDGQLARGLFAAFASAEPERYAKLSETGFPVLDSSDPSCSLMHNLLERAGGHYVDVGGTKLIEEGEVGFRAGVEPVGYTETGLRFSDGSCLKTDAVIWCTGFNDSNVVTTAAEILGATAADAHAETQIIDSESNKHILTPHTIATRLDETWGIDAEGEISGMWKRHANAENIWIMGGYTQQHRWHSRTLALQIKADLEGVLPKAYRRTPMTTAASPRSLTGVSGRGFGGVEMEKHANL</sequence>
<feature type="region of interest" description="Disordered" evidence="2">
    <location>
        <begin position="1"/>
        <end position="30"/>
    </location>
</feature>
<evidence type="ECO:0000256" key="1">
    <source>
        <dbReference type="ARBA" id="ARBA00023002"/>
    </source>
</evidence>
<reference evidence="4 5" key="1">
    <citation type="submission" date="2024-07" db="EMBL/GenBank/DDBJ databases">
        <title>Section-level genome sequencing and comparative genomics of Aspergillus sections Usti and Cavernicolus.</title>
        <authorList>
            <consortium name="Lawrence Berkeley National Laboratory"/>
            <person name="Nybo J.L."/>
            <person name="Vesth T.C."/>
            <person name="Theobald S."/>
            <person name="Frisvad J.C."/>
            <person name="Larsen T.O."/>
            <person name="Kjaerboelling I."/>
            <person name="Rothschild-Mancinelli K."/>
            <person name="Lyhne E.K."/>
            <person name="Kogle M.E."/>
            <person name="Barry K."/>
            <person name="Clum A."/>
            <person name="Na H."/>
            <person name="Ledsgaard L."/>
            <person name="Lin J."/>
            <person name="Lipzen A."/>
            <person name="Kuo A."/>
            <person name="Riley R."/>
            <person name="Mondo S."/>
            <person name="Labutti K."/>
            <person name="Haridas S."/>
            <person name="Pangalinan J."/>
            <person name="Salamov A.A."/>
            <person name="Simmons B.A."/>
            <person name="Magnuson J.K."/>
            <person name="Chen J."/>
            <person name="Drula E."/>
            <person name="Henrissat B."/>
            <person name="Wiebenga A."/>
            <person name="Lubbers R.J."/>
            <person name="Gomes A.C."/>
            <person name="Makela M.R."/>
            <person name="Stajich J."/>
            <person name="Grigoriev I.V."/>
            <person name="Mortensen U.H."/>
            <person name="De Vries R.P."/>
            <person name="Baker S.E."/>
            <person name="Andersen M.R."/>
        </authorList>
    </citation>
    <scope>NUCLEOTIDE SEQUENCE [LARGE SCALE GENOMIC DNA]</scope>
    <source>
        <strain evidence="4 5">CBS 209.92</strain>
    </source>
</reference>
<dbReference type="Gene3D" id="3.50.50.60">
    <property type="entry name" value="FAD/NAD(P)-binding domain"/>
    <property type="match status" value="2"/>
</dbReference>
<evidence type="ECO:0000259" key="3">
    <source>
        <dbReference type="Pfam" id="PF07992"/>
    </source>
</evidence>
<evidence type="ECO:0000256" key="2">
    <source>
        <dbReference type="SAM" id="MobiDB-lite"/>
    </source>
</evidence>
<accession>A0ABR4G8R8</accession>
<keyword evidence="5" id="KW-1185">Reference proteome</keyword>
<protein>
    <recommendedName>
        <fullName evidence="3">FAD/NAD(P)-binding domain-containing protein</fullName>
    </recommendedName>
</protein>
<proteinExistence type="predicted"/>
<comment type="caution">
    <text evidence="4">The sequence shown here is derived from an EMBL/GenBank/DDBJ whole genome shotgun (WGS) entry which is preliminary data.</text>
</comment>
<gene>
    <name evidence="4" type="ORF">BJX66DRAFT_336984</name>
</gene>
<feature type="compositionally biased region" description="Basic and acidic residues" evidence="2">
    <location>
        <begin position="10"/>
        <end position="29"/>
    </location>
</feature>
<dbReference type="EMBL" id="JBFTWV010000035">
    <property type="protein sequence ID" value="KAL2795423.1"/>
    <property type="molecule type" value="Genomic_DNA"/>
</dbReference>
<evidence type="ECO:0000313" key="4">
    <source>
        <dbReference type="EMBL" id="KAL2795423.1"/>
    </source>
</evidence>
<dbReference type="PANTHER" id="PTHR43539:SF68">
    <property type="entry name" value="FLAVIN-BINDING MONOOXYGENASE-LIKE PROTEIN (AFU_ORTHOLOGUE AFUA_4G09220)"/>
    <property type="match status" value="1"/>
</dbReference>
<dbReference type="InterPro" id="IPR023753">
    <property type="entry name" value="FAD/NAD-binding_dom"/>
</dbReference>
<keyword evidence="1" id="KW-0560">Oxidoreductase</keyword>
<organism evidence="4 5">
    <name type="scientific">Aspergillus keveii</name>
    <dbReference type="NCBI Taxonomy" id="714993"/>
    <lineage>
        <taxon>Eukaryota</taxon>
        <taxon>Fungi</taxon>
        <taxon>Dikarya</taxon>
        <taxon>Ascomycota</taxon>
        <taxon>Pezizomycotina</taxon>
        <taxon>Eurotiomycetes</taxon>
        <taxon>Eurotiomycetidae</taxon>
        <taxon>Eurotiales</taxon>
        <taxon>Aspergillaceae</taxon>
        <taxon>Aspergillus</taxon>
        <taxon>Aspergillus subgen. Nidulantes</taxon>
    </lineage>
</organism>